<dbReference type="eggNOG" id="KOG0589">
    <property type="taxonomic scope" value="Eukaryota"/>
</dbReference>
<evidence type="ECO:0000256" key="8">
    <source>
        <dbReference type="ARBA" id="ARBA00022840"/>
    </source>
</evidence>
<dbReference type="STRING" id="857967.G0R064"/>
<dbReference type="FunFam" id="3.30.200.20:FF:000097">
    <property type="entry name" value="Probable serine/threonine-protein kinase nek1"/>
    <property type="match status" value="1"/>
</dbReference>
<reference evidence="16 17" key="1">
    <citation type="submission" date="2011-07" db="EMBL/GenBank/DDBJ databases">
        <authorList>
            <person name="Coyne R."/>
            <person name="Brami D."/>
            <person name="Johnson J."/>
            <person name="Hostetler J."/>
            <person name="Hannick L."/>
            <person name="Clark T."/>
            <person name="Cassidy-Hanley D."/>
            <person name="Inman J."/>
        </authorList>
    </citation>
    <scope>NUCLEOTIDE SEQUENCE [LARGE SCALE GENOMIC DNA]</scope>
    <source>
        <strain evidence="16 17">G5</strain>
    </source>
</reference>
<gene>
    <name evidence="16" type="ORF">IMG5_162270</name>
</gene>
<keyword evidence="12" id="KW-0479">Metal-binding</keyword>
<keyword evidence="5 16" id="KW-0808">Transferase</keyword>
<dbReference type="AlphaFoldDB" id="G0R064"/>
<keyword evidence="12" id="KW-0460">Magnesium</keyword>
<evidence type="ECO:0000256" key="3">
    <source>
        <dbReference type="ARBA" id="ARBA00012513"/>
    </source>
</evidence>
<dbReference type="Gene3D" id="3.30.200.20">
    <property type="entry name" value="Phosphorylase Kinase, domain 1"/>
    <property type="match status" value="1"/>
</dbReference>
<evidence type="ECO:0000256" key="13">
    <source>
        <dbReference type="PROSITE-ProRule" id="PRU10141"/>
    </source>
</evidence>
<evidence type="ECO:0000256" key="14">
    <source>
        <dbReference type="RuleBase" id="RU000304"/>
    </source>
</evidence>
<dbReference type="PANTHER" id="PTHR44899:SF3">
    <property type="entry name" value="SERINE_THREONINE-PROTEIN KINASE NEK1"/>
    <property type="match status" value="1"/>
</dbReference>
<keyword evidence="17" id="KW-1185">Reference proteome</keyword>
<dbReference type="PANTHER" id="PTHR44899">
    <property type="entry name" value="CAMK FAMILY PROTEIN KINASE"/>
    <property type="match status" value="1"/>
</dbReference>
<dbReference type="Pfam" id="PF00069">
    <property type="entry name" value="Pkinase"/>
    <property type="match status" value="1"/>
</dbReference>
<dbReference type="FunFam" id="1.10.510.10:FF:000571">
    <property type="entry name" value="Maternal embryonic leucine zipper kinase"/>
    <property type="match status" value="1"/>
</dbReference>
<keyword evidence="7 16" id="KW-0418">Kinase</keyword>
<dbReference type="SMART" id="SM00220">
    <property type="entry name" value="S_TKc"/>
    <property type="match status" value="1"/>
</dbReference>
<evidence type="ECO:0000256" key="7">
    <source>
        <dbReference type="ARBA" id="ARBA00022777"/>
    </source>
</evidence>
<feature type="domain" description="Protein kinase" evidence="15">
    <location>
        <begin position="10"/>
        <end position="274"/>
    </location>
</feature>
<comment type="catalytic activity">
    <reaction evidence="9">
        <text>L-threonyl-[protein] + ATP = O-phospho-L-threonyl-[protein] + ADP + H(+)</text>
        <dbReference type="Rhea" id="RHEA:46608"/>
        <dbReference type="Rhea" id="RHEA-COMP:11060"/>
        <dbReference type="Rhea" id="RHEA-COMP:11605"/>
        <dbReference type="ChEBI" id="CHEBI:15378"/>
        <dbReference type="ChEBI" id="CHEBI:30013"/>
        <dbReference type="ChEBI" id="CHEBI:30616"/>
        <dbReference type="ChEBI" id="CHEBI:61977"/>
        <dbReference type="ChEBI" id="CHEBI:456216"/>
        <dbReference type="EC" id="2.7.11.1"/>
    </reaction>
</comment>
<dbReference type="GO" id="GO:0106310">
    <property type="term" value="F:protein serine kinase activity"/>
    <property type="evidence" value="ECO:0007669"/>
    <property type="project" value="RHEA"/>
</dbReference>
<comment type="subunit">
    <text evidence="2">Monomer.</text>
</comment>
<comment type="similarity">
    <text evidence="1">Belongs to the protein kinase superfamily. NEK Ser/Thr protein kinase family. NIMA subfamily.</text>
</comment>
<dbReference type="EC" id="2.7.11.1" evidence="3"/>
<evidence type="ECO:0000313" key="16">
    <source>
        <dbReference type="EMBL" id="EGR29124.1"/>
    </source>
</evidence>
<dbReference type="CDD" id="cd08215">
    <property type="entry name" value="STKc_Nek"/>
    <property type="match status" value="1"/>
</dbReference>
<evidence type="ECO:0000256" key="1">
    <source>
        <dbReference type="ARBA" id="ARBA00010886"/>
    </source>
</evidence>
<dbReference type="InterPro" id="IPR008271">
    <property type="entry name" value="Ser/Thr_kinase_AS"/>
</dbReference>
<feature type="binding site" evidence="12">
    <location>
        <position position="141"/>
    </location>
    <ligand>
        <name>Mg(2+)</name>
        <dbReference type="ChEBI" id="CHEBI:18420"/>
    </ligand>
</feature>
<sequence>MQNSKYKELYKEIEIIGKGSFGSATLIKKISTDQLYVAKKIELSNLSQKEQQKAKQEAEVLKQLEHPNIVAYEDSFIEKDTLIIIMEYCEEGDLSYHIKLQIVNRQNFPERDILNWFIQLSSALIYIHQKKILHRDIKTQNIFLAQNNTVKIGDFGISRVLQYTQEQAMSVVGTPYYMSPELCKNQPYSSKSDIWALGCVIYQLCALKLPFDANNLMGLMQKIIKDKFQEIPQLYSQDMQRLIEQILTKDEKLRSNLMDILNQQFCKQVMQEFVNLEGNAQTIVYKKTHTNEEIQRMLDKLDESKESSCQYAESNDFYLQNILEQSVEQSPINIQRQNKN</sequence>
<keyword evidence="4 14" id="KW-0723">Serine/threonine-protein kinase</keyword>
<dbReference type="RefSeq" id="XP_004030360.1">
    <property type="nucleotide sequence ID" value="XM_004030312.1"/>
</dbReference>
<dbReference type="GO" id="GO:0046872">
    <property type="term" value="F:metal ion binding"/>
    <property type="evidence" value="ECO:0007669"/>
    <property type="project" value="UniProtKB-KW"/>
</dbReference>
<protein>
    <recommendedName>
        <fullName evidence="3">non-specific serine/threonine protein kinase</fullName>
        <ecNumber evidence="3">2.7.11.1</ecNumber>
    </recommendedName>
</protein>
<dbReference type="GeneID" id="14905218"/>
<evidence type="ECO:0000256" key="12">
    <source>
        <dbReference type="PIRSR" id="PIRSR000615-3"/>
    </source>
</evidence>
<dbReference type="InParanoid" id="G0R064"/>
<dbReference type="EMBL" id="GL984181">
    <property type="protein sequence ID" value="EGR29124.1"/>
    <property type="molecule type" value="Genomic_DNA"/>
</dbReference>
<dbReference type="PROSITE" id="PS00107">
    <property type="entry name" value="PROTEIN_KINASE_ATP"/>
    <property type="match status" value="1"/>
</dbReference>
<keyword evidence="8 13" id="KW-0067">ATP-binding</keyword>
<keyword evidence="6 13" id="KW-0547">Nucleotide-binding</keyword>
<dbReference type="PROSITE" id="PS00108">
    <property type="entry name" value="PROTEIN_KINASE_ST"/>
    <property type="match status" value="1"/>
</dbReference>
<evidence type="ECO:0000256" key="2">
    <source>
        <dbReference type="ARBA" id="ARBA00011245"/>
    </source>
</evidence>
<dbReference type="Proteomes" id="UP000008983">
    <property type="component" value="Unassembled WGS sequence"/>
</dbReference>
<proteinExistence type="inferred from homology"/>
<dbReference type="SUPFAM" id="SSF56112">
    <property type="entry name" value="Protein kinase-like (PK-like)"/>
    <property type="match status" value="1"/>
</dbReference>
<feature type="binding site" evidence="13">
    <location>
        <position position="40"/>
    </location>
    <ligand>
        <name>ATP</name>
        <dbReference type="ChEBI" id="CHEBI:30616"/>
    </ligand>
</feature>
<feature type="binding site" evidence="12">
    <location>
        <position position="154"/>
    </location>
    <ligand>
        <name>Mg(2+)</name>
        <dbReference type="ChEBI" id="CHEBI:18420"/>
    </ligand>
</feature>
<dbReference type="InterPro" id="IPR051131">
    <property type="entry name" value="NEK_Ser/Thr_kinase_NIMA"/>
</dbReference>
<dbReference type="InterPro" id="IPR017441">
    <property type="entry name" value="Protein_kinase_ATP_BS"/>
</dbReference>
<evidence type="ECO:0000259" key="15">
    <source>
        <dbReference type="PROSITE" id="PS50011"/>
    </source>
</evidence>
<name>G0R064_ICHMU</name>
<comment type="catalytic activity">
    <reaction evidence="10">
        <text>L-seryl-[protein] + ATP = O-phospho-L-seryl-[protein] + ADP + H(+)</text>
        <dbReference type="Rhea" id="RHEA:17989"/>
        <dbReference type="Rhea" id="RHEA-COMP:9863"/>
        <dbReference type="Rhea" id="RHEA-COMP:11604"/>
        <dbReference type="ChEBI" id="CHEBI:15378"/>
        <dbReference type="ChEBI" id="CHEBI:29999"/>
        <dbReference type="ChEBI" id="CHEBI:30616"/>
        <dbReference type="ChEBI" id="CHEBI:83421"/>
        <dbReference type="ChEBI" id="CHEBI:456216"/>
        <dbReference type="EC" id="2.7.11.1"/>
    </reaction>
</comment>
<evidence type="ECO:0000256" key="10">
    <source>
        <dbReference type="ARBA" id="ARBA00048679"/>
    </source>
</evidence>
<dbReference type="InterPro" id="IPR011009">
    <property type="entry name" value="Kinase-like_dom_sf"/>
</dbReference>
<evidence type="ECO:0000256" key="6">
    <source>
        <dbReference type="ARBA" id="ARBA00022741"/>
    </source>
</evidence>
<evidence type="ECO:0000313" key="17">
    <source>
        <dbReference type="Proteomes" id="UP000008983"/>
    </source>
</evidence>
<dbReference type="InterPro" id="IPR000719">
    <property type="entry name" value="Prot_kinase_dom"/>
</dbReference>
<dbReference type="Gene3D" id="1.10.510.10">
    <property type="entry name" value="Transferase(Phosphotransferase) domain 1"/>
    <property type="match status" value="1"/>
</dbReference>
<dbReference type="FunCoup" id="G0R064">
    <property type="interactions" value="20"/>
</dbReference>
<accession>G0R064</accession>
<dbReference type="GO" id="GO:0005524">
    <property type="term" value="F:ATP binding"/>
    <property type="evidence" value="ECO:0007669"/>
    <property type="project" value="UniProtKB-UniRule"/>
</dbReference>
<dbReference type="OMA" id="NICNAPA"/>
<dbReference type="GO" id="GO:0004674">
    <property type="term" value="F:protein serine/threonine kinase activity"/>
    <property type="evidence" value="ECO:0007669"/>
    <property type="project" value="UniProtKB-KW"/>
</dbReference>
<evidence type="ECO:0000256" key="11">
    <source>
        <dbReference type="PIRSR" id="PIRSR000615-1"/>
    </source>
</evidence>
<dbReference type="OrthoDB" id="248923at2759"/>
<dbReference type="PROSITE" id="PS50011">
    <property type="entry name" value="PROTEIN_KINASE_DOM"/>
    <property type="match status" value="1"/>
</dbReference>
<evidence type="ECO:0000256" key="4">
    <source>
        <dbReference type="ARBA" id="ARBA00022527"/>
    </source>
</evidence>
<organism evidence="16 17">
    <name type="scientific">Ichthyophthirius multifiliis</name>
    <name type="common">White spot disease agent</name>
    <name type="synonym">Ich</name>
    <dbReference type="NCBI Taxonomy" id="5932"/>
    <lineage>
        <taxon>Eukaryota</taxon>
        <taxon>Sar</taxon>
        <taxon>Alveolata</taxon>
        <taxon>Ciliophora</taxon>
        <taxon>Intramacronucleata</taxon>
        <taxon>Oligohymenophorea</taxon>
        <taxon>Hymenostomatida</taxon>
        <taxon>Ophryoglenina</taxon>
        <taxon>Ichthyophthirius</taxon>
    </lineage>
</organism>
<evidence type="ECO:0000256" key="5">
    <source>
        <dbReference type="ARBA" id="ARBA00022679"/>
    </source>
</evidence>
<feature type="active site" description="Proton acceptor" evidence="11">
    <location>
        <position position="136"/>
    </location>
</feature>
<evidence type="ECO:0000256" key="9">
    <source>
        <dbReference type="ARBA" id="ARBA00047899"/>
    </source>
</evidence>